<gene>
    <name evidence="1" type="ORF">rsdtw13_33290</name>
</gene>
<accession>A0ACB5RG47</accession>
<keyword evidence="2" id="KW-1185">Reference proteome</keyword>
<evidence type="ECO:0000313" key="1">
    <source>
        <dbReference type="EMBL" id="GKX68071.1"/>
    </source>
</evidence>
<organism evidence="1 2">
    <name type="scientific">Inconstantimicrobium mannanitabidum</name>
    <dbReference type="NCBI Taxonomy" id="1604901"/>
    <lineage>
        <taxon>Bacteria</taxon>
        <taxon>Bacillati</taxon>
        <taxon>Bacillota</taxon>
        <taxon>Clostridia</taxon>
        <taxon>Eubacteriales</taxon>
        <taxon>Clostridiaceae</taxon>
        <taxon>Inconstantimicrobium</taxon>
    </lineage>
</organism>
<dbReference type="Proteomes" id="UP001058074">
    <property type="component" value="Unassembled WGS sequence"/>
</dbReference>
<comment type="caution">
    <text evidence="1">The sequence shown here is derived from an EMBL/GenBank/DDBJ whole genome shotgun (WGS) entry which is preliminary data.</text>
</comment>
<dbReference type="EMBL" id="BROD01000001">
    <property type="protein sequence ID" value="GKX68071.1"/>
    <property type="molecule type" value="Genomic_DNA"/>
</dbReference>
<evidence type="ECO:0000313" key="2">
    <source>
        <dbReference type="Proteomes" id="UP001058074"/>
    </source>
</evidence>
<reference evidence="1" key="1">
    <citation type="journal article" date="2025" name="Int. J. Syst. Evol. Microbiol.">
        <title>Inconstantimicrobium mannanitabidum sp. nov., a novel member of the family Clostridiaceae isolated from anoxic soil under the treatment of reductive soil disinfestation.</title>
        <authorList>
            <person name="Ueki A."/>
            <person name="Tonouchi A."/>
            <person name="Honma S."/>
            <person name="Kaku N."/>
            <person name="Ueki K."/>
        </authorList>
    </citation>
    <scope>NUCLEOTIDE SEQUENCE</scope>
    <source>
        <strain evidence="1">TW13</strain>
    </source>
</reference>
<protein>
    <submittedName>
        <fullName evidence="1">Heteropolysaccharide repeat-containing protein</fullName>
    </submittedName>
</protein>
<proteinExistence type="predicted"/>
<name>A0ACB5RG47_9CLOT</name>
<sequence length="488" mass="56175">MSNEKSIYKNTIYSILLRVFNIAVPVIVGAYPLNIFGADLMGTANYSESIYNYFMIFASFGMYNYALREISRIRNDKKKVAQMLTSFFIFGVVTHLVVAVVYFAFITVRFKGQFIYPVAILYGINMIHHLFYIEWLNEAQENYNFITIKTIVNRCIYIVLLFTLVRTKNDFLIYVFLNTLNLFLNNIISYWYIKRSIPFDFSNIEIKKHIRPLAYIAVIANADILYTQLDKVLLGASSKKGLYSSVALYNTPQLIVSLITPMILSIVAVTVPRLSNVIYEKGNEEYEKLLSKITTICFMFLFPVGIGLCLYSRETILLYARNKEFIGAINVLQIFSIYLIITGIGSVFTNQIMYVKKKETVLFKLLLVCGVLNVIFKIALSKLGTFTPVTAILTTTISNFILIVMQYIYIRTKLKMEFNIFNWEKMKYFVYSLLFIPITLLLRGLNLSTLLMAIIGVSVNGLLYMGILYFTKDSVFLTLLEKITKKAR</sequence>